<proteinExistence type="predicted"/>
<accession>A0A183BQR4</accession>
<keyword evidence="1" id="KW-1133">Transmembrane helix</keyword>
<reference evidence="2" key="1">
    <citation type="submission" date="2013-12" db="EMBL/GenBank/DDBJ databases">
        <authorList>
            <person name="Aslett M."/>
        </authorList>
    </citation>
    <scope>NUCLEOTIDE SEQUENCE [LARGE SCALE GENOMIC DNA]</scope>
    <source>
        <strain evidence="2">Lindley</strain>
    </source>
</reference>
<evidence type="ECO:0000313" key="3">
    <source>
        <dbReference type="WBParaSite" id="GPLIN_000295000"/>
    </source>
</evidence>
<sequence length="249" mass="29314">MRPFILYKTIFILFIFIIEGYTMMDYLTVPEGSTIVIEHPFFSQFEILNEPKILVQQENAIEYFKLIHEILEDIDYTDNYCTKAEEQIEKMNNNINKKLHQNRQKFGDNLWAIVVKLSRFCQRIGLNQLNSTQQIGNRSFGKKLCRLAMFVALAEFFSIEMKKILALFPVPAQEFFGFFIGRRRRFLQLLMVLILPQNLFLLAERGKSNCLAFMPRLNPIRRALREYLSTATRQQFAAHSNDGNYTTIE</sequence>
<feature type="transmembrane region" description="Helical" evidence="1">
    <location>
        <begin position="6"/>
        <end position="24"/>
    </location>
</feature>
<dbReference type="WBParaSite" id="GPLIN_000295000">
    <property type="protein sequence ID" value="GPLIN_000295000"/>
    <property type="gene ID" value="GPLIN_000295000"/>
</dbReference>
<dbReference type="AlphaFoldDB" id="A0A183BQR4"/>
<organism evidence="2 3">
    <name type="scientific">Globodera pallida</name>
    <name type="common">Potato cyst nematode worm</name>
    <name type="synonym">Heterodera pallida</name>
    <dbReference type="NCBI Taxonomy" id="36090"/>
    <lineage>
        <taxon>Eukaryota</taxon>
        <taxon>Metazoa</taxon>
        <taxon>Ecdysozoa</taxon>
        <taxon>Nematoda</taxon>
        <taxon>Chromadorea</taxon>
        <taxon>Rhabditida</taxon>
        <taxon>Tylenchina</taxon>
        <taxon>Tylenchomorpha</taxon>
        <taxon>Tylenchoidea</taxon>
        <taxon>Heteroderidae</taxon>
        <taxon>Heteroderinae</taxon>
        <taxon>Globodera</taxon>
    </lineage>
</organism>
<keyword evidence="2" id="KW-1185">Reference proteome</keyword>
<evidence type="ECO:0000256" key="1">
    <source>
        <dbReference type="SAM" id="Phobius"/>
    </source>
</evidence>
<dbReference type="Proteomes" id="UP000050741">
    <property type="component" value="Unassembled WGS sequence"/>
</dbReference>
<protein>
    <submittedName>
        <fullName evidence="3">NR LBD domain-containing protein</fullName>
    </submittedName>
</protein>
<evidence type="ECO:0000313" key="2">
    <source>
        <dbReference type="Proteomes" id="UP000050741"/>
    </source>
</evidence>
<name>A0A183BQR4_GLOPA</name>
<reference evidence="2" key="2">
    <citation type="submission" date="2014-05" db="EMBL/GenBank/DDBJ databases">
        <title>The genome and life-stage specific transcriptomes of Globodera pallida elucidate key aspects of plant parasitism by a cyst nematode.</title>
        <authorList>
            <person name="Cotton J.A."/>
            <person name="Lilley C.J."/>
            <person name="Jones L.M."/>
            <person name="Kikuchi T."/>
            <person name="Reid A.J."/>
            <person name="Thorpe P."/>
            <person name="Tsai I.J."/>
            <person name="Beasley H."/>
            <person name="Blok V."/>
            <person name="Cock P.J.A."/>
            <person name="Van den Akker S.E."/>
            <person name="Holroyd N."/>
            <person name="Hunt M."/>
            <person name="Mantelin S."/>
            <person name="Naghra H."/>
            <person name="Pain A."/>
            <person name="Palomares-Rius J.E."/>
            <person name="Zarowiecki M."/>
            <person name="Berriman M."/>
            <person name="Jones J.T."/>
            <person name="Urwin P.E."/>
        </authorList>
    </citation>
    <scope>NUCLEOTIDE SEQUENCE [LARGE SCALE GENOMIC DNA]</scope>
    <source>
        <strain evidence="2">Lindley</strain>
    </source>
</reference>
<reference evidence="3" key="3">
    <citation type="submission" date="2016-06" db="UniProtKB">
        <authorList>
            <consortium name="WormBaseParasite"/>
        </authorList>
    </citation>
    <scope>IDENTIFICATION</scope>
</reference>
<keyword evidence="1" id="KW-0812">Transmembrane</keyword>
<keyword evidence="1" id="KW-0472">Membrane</keyword>